<accession>A0AC58MHP9</accession>
<keyword evidence="1" id="KW-1185">Reference proteome</keyword>
<organism evidence="1 2">
    <name type="scientific">Castor canadensis</name>
    <name type="common">American beaver</name>
    <dbReference type="NCBI Taxonomy" id="51338"/>
    <lineage>
        <taxon>Eukaryota</taxon>
        <taxon>Metazoa</taxon>
        <taxon>Chordata</taxon>
        <taxon>Craniata</taxon>
        <taxon>Vertebrata</taxon>
        <taxon>Euteleostomi</taxon>
        <taxon>Mammalia</taxon>
        <taxon>Eutheria</taxon>
        <taxon>Euarchontoglires</taxon>
        <taxon>Glires</taxon>
        <taxon>Rodentia</taxon>
        <taxon>Castorimorpha</taxon>
        <taxon>Castoridae</taxon>
        <taxon>Castor</taxon>
    </lineage>
</organism>
<protein>
    <submittedName>
        <fullName evidence="2">Keratin-associated protein 15-1</fullName>
    </submittedName>
</protein>
<dbReference type="Proteomes" id="UP001732720">
    <property type="component" value="Chromosome 5"/>
</dbReference>
<name>A0AC58MHP9_CASCN</name>
<proteinExistence type="predicted"/>
<gene>
    <name evidence="2" type="primary">Krtap15-1</name>
</gene>
<reference evidence="2" key="1">
    <citation type="submission" date="2025-08" db="UniProtKB">
        <authorList>
            <consortium name="RefSeq"/>
        </authorList>
    </citation>
    <scope>IDENTIFICATION</scope>
</reference>
<dbReference type="RefSeq" id="XP_073928940.1">
    <property type="nucleotide sequence ID" value="XM_074072839.1"/>
</dbReference>
<evidence type="ECO:0000313" key="1">
    <source>
        <dbReference type="Proteomes" id="UP001732720"/>
    </source>
</evidence>
<evidence type="ECO:0000313" key="2">
    <source>
        <dbReference type="RefSeq" id="XP_073928940.1"/>
    </source>
</evidence>
<sequence length="145" mass="15881">MSYSCVCGNFSSHTLGGYVRYPVSSYNSVYPSNVIFSPRSYQLGSSLYDGQQEVFSDPTGSSVGLRSFQASCYHPKIFFFSSPYQTNYSGSLGYSNFGAFGYGNSGFPSLGCGSSFHHPNYFSSRSFQSSYYQPAFGSHFSGSSY</sequence>